<dbReference type="EMBL" id="SOHJ01000003">
    <property type="protein sequence ID" value="TFD62259.1"/>
    <property type="molecule type" value="Genomic_DNA"/>
</dbReference>
<protein>
    <submittedName>
        <fullName evidence="8">NAD(P)/FAD-dependent oxidoreductase</fullName>
    </submittedName>
</protein>
<dbReference type="InterPro" id="IPR036188">
    <property type="entry name" value="FAD/NAD-bd_sf"/>
</dbReference>
<dbReference type="GO" id="GO:0016709">
    <property type="term" value="F:oxidoreductase activity, acting on paired donors, with incorporation or reduction of molecular oxygen, NAD(P)H as one donor, and incorporation of one atom of oxygen"/>
    <property type="evidence" value="ECO:0007669"/>
    <property type="project" value="UniProtKB-ARBA"/>
</dbReference>
<sequence length="542" mass="59575">MAILDYDMVIVGAGFAGLRMLIEARELGYKARVIEGGDGIGGTWYWNRYPGARCDVFSADYSYSFSTELEQEWRWSERYPTQPEILRYVEFVADKFSLRQDITLGTTVHGAHFDDDRNNWVVETSDGRSLRCTYFVMATGCLSTAKLPDIAGRDSFAGEVYHTAYWPQETVDFAGKRVGVIGTGSSGTQLIPVVAQQAKHLTVFQRTPNFSVPARNAVITAEEDAEIKATYADRRAKARNSPSGLGIVPNKQSALEANPTERNRHYEHQWETAGFGFVLAYYDLLLNKESNDTAADFIRAKINATVQDPATAVKLAPTGYPFGAKRPCVDSGYFETFNRDNVTLVDIRDEHLETITPSAVATNAATYELDVLIFATGFDAMTGSLLKPNIRGRNGRSLRDKWAAGPITYLGLATEGFPNFFFITGPGSPSLLSNVLLSIEQHITWLAGVLRAGEAENASTVEVTAEAEADWTDHVNVTAAKTLYSQAASYYMGDEIVGKPRVFMPYSGGVRAFGRKCDEIADGGYVGFTFEDAHVPTKQLAG</sequence>
<keyword evidence="5" id="KW-0521">NADP</keyword>
<dbReference type="Proteomes" id="UP000298170">
    <property type="component" value="Unassembled WGS sequence"/>
</dbReference>
<dbReference type="PRINTS" id="PR00411">
    <property type="entry name" value="PNDRDTASEI"/>
</dbReference>
<dbReference type="AlphaFoldDB" id="A0A4R9AJF9"/>
<comment type="caution">
    <text evidence="8">The sequence shown here is derived from an EMBL/GenBank/DDBJ whole genome shotgun (WGS) entry which is preliminary data.</text>
</comment>
<keyword evidence="3" id="KW-0285">Flavoprotein</keyword>
<dbReference type="OrthoDB" id="5168853at2"/>
<evidence type="ECO:0000313" key="8">
    <source>
        <dbReference type="EMBL" id="TFD62259.1"/>
    </source>
</evidence>
<evidence type="ECO:0000256" key="3">
    <source>
        <dbReference type="ARBA" id="ARBA00022630"/>
    </source>
</evidence>
<keyword evidence="9" id="KW-1185">Reference proteome</keyword>
<keyword evidence="4" id="KW-0274">FAD</keyword>
<dbReference type="Pfam" id="PF13738">
    <property type="entry name" value="Pyr_redox_3"/>
    <property type="match status" value="1"/>
</dbReference>
<evidence type="ECO:0000256" key="4">
    <source>
        <dbReference type="ARBA" id="ARBA00022827"/>
    </source>
</evidence>
<gene>
    <name evidence="8" type="ORF">E3T39_04105</name>
</gene>
<proteinExistence type="inferred from homology"/>
<evidence type="ECO:0000256" key="6">
    <source>
        <dbReference type="ARBA" id="ARBA00023002"/>
    </source>
</evidence>
<dbReference type="SUPFAM" id="SSF51905">
    <property type="entry name" value="FAD/NAD(P)-binding domain"/>
    <property type="match status" value="3"/>
</dbReference>
<dbReference type="PANTHER" id="PTHR43098:SF3">
    <property type="entry name" value="L-ORNITHINE N(5)-MONOOXYGENASE-RELATED"/>
    <property type="match status" value="1"/>
</dbReference>
<evidence type="ECO:0000256" key="1">
    <source>
        <dbReference type="ARBA" id="ARBA00001974"/>
    </source>
</evidence>
<comment type="similarity">
    <text evidence="2">Belongs to the FAD-binding monooxygenase family.</text>
</comment>
<evidence type="ECO:0000256" key="5">
    <source>
        <dbReference type="ARBA" id="ARBA00022857"/>
    </source>
</evidence>
<accession>A0A4R9AJF9</accession>
<name>A0A4R9AJF9_9MICO</name>
<dbReference type="InterPro" id="IPR050775">
    <property type="entry name" value="FAD-binding_Monooxygenases"/>
</dbReference>
<evidence type="ECO:0000313" key="9">
    <source>
        <dbReference type="Proteomes" id="UP000298170"/>
    </source>
</evidence>
<keyword evidence="7" id="KW-0503">Monooxygenase</keyword>
<organism evidence="8 9">
    <name type="scientific">Cryobacterium suzukii</name>
    <dbReference type="NCBI Taxonomy" id="1259198"/>
    <lineage>
        <taxon>Bacteria</taxon>
        <taxon>Bacillati</taxon>
        <taxon>Actinomycetota</taxon>
        <taxon>Actinomycetes</taxon>
        <taxon>Micrococcales</taxon>
        <taxon>Microbacteriaceae</taxon>
        <taxon>Cryobacterium</taxon>
    </lineage>
</organism>
<reference evidence="8 9" key="1">
    <citation type="submission" date="2019-03" db="EMBL/GenBank/DDBJ databases">
        <title>Genomics of glacier-inhabiting Cryobacterium strains.</title>
        <authorList>
            <person name="Liu Q."/>
            <person name="Xin Y.-H."/>
        </authorList>
    </citation>
    <scope>NUCLEOTIDE SEQUENCE [LARGE SCALE GENOMIC DNA]</scope>
    <source>
        <strain evidence="8 9">Sr39</strain>
    </source>
</reference>
<keyword evidence="6" id="KW-0560">Oxidoreductase</keyword>
<evidence type="ECO:0000256" key="7">
    <source>
        <dbReference type="ARBA" id="ARBA00023033"/>
    </source>
</evidence>
<comment type="cofactor">
    <cofactor evidence="1">
        <name>FAD</name>
        <dbReference type="ChEBI" id="CHEBI:57692"/>
    </cofactor>
</comment>
<dbReference type="PANTHER" id="PTHR43098">
    <property type="entry name" value="L-ORNITHINE N(5)-MONOOXYGENASE-RELATED"/>
    <property type="match status" value="1"/>
</dbReference>
<dbReference type="Gene3D" id="3.50.50.60">
    <property type="entry name" value="FAD/NAD(P)-binding domain"/>
    <property type="match status" value="3"/>
</dbReference>
<evidence type="ECO:0000256" key="2">
    <source>
        <dbReference type="ARBA" id="ARBA00010139"/>
    </source>
</evidence>